<keyword evidence="11 12" id="KW-0407">Ion channel</keyword>
<name>A0A0N4U0E9_DRAME</name>
<reference evidence="13 15" key="2">
    <citation type="submission" date="2018-11" db="EMBL/GenBank/DDBJ databases">
        <authorList>
            <consortium name="Pathogen Informatics"/>
        </authorList>
    </citation>
    <scope>NUCLEOTIDE SEQUENCE [LARGE SCALE GENOMIC DNA]</scope>
</reference>
<dbReference type="GO" id="GO:0005886">
    <property type="term" value="C:plasma membrane"/>
    <property type="evidence" value="ECO:0007669"/>
    <property type="project" value="UniProtKB-SubCell"/>
</dbReference>
<dbReference type="PANTHER" id="PTHR11893:SF14">
    <property type="entry name" value="INNEXIN-10"/>
    <property type="match status" value="1"/>
</dbReference>
<feature type="transmembrane region" description="Helical" evidence="12">
    <location>
        <begin position="181"/>
        <end position="200"/>
    </location>
</feature>
<comment type="similarity">
    <text evidence="12">Belongs to the pannexin family.</text>
</comment>
<sequence length="414" mass="48857">MIVTILSMLRYVSEIDDRDFVDRMHCYITVNILIALSLIVSFKQFGGKPIECLVPDIFSGTWEQYVENYCWAQDTYYVPANRVVAGMAHNEKRQRQISYYQWVPFFLLFEAACFRLPNLIWKYLSDYSGIKLREVIKLASDFNNIKPEIKKANIESLTVHLQGALRFHQRLRKKQIRPHRFLRLFNISYTAFFVTSLYIFTKFFYLINACIQLFIMNKFLETDKYYMYGFGAVMDLLNGTTWEQSGVFPRVSLCDFEVRGMGNTQEHTIQCVLVINIFNEKIFIFLWFWFLLLIIFTTCSLLYWIMIAILPYPNRRFINRHLEMSELPFDSSESKKDIERFVGNYLKSDGIFVLRMLSLHSGVIFATDVIVSLWKSYFGIEHKLRRTSSFPAGATIWPPPLSIIISICFFNLNY</sequence>
<dbReference type="PROSITE" id="PS51013">
    <property type="entry name" value="PANNEXIN"/>
    <property type="match status" value="1"/>
</dbReference>
<dbReference type="Proteomes" id="UP000274756">
    <property type="component" value="Unassembled WGS sequence"/>
</dbReference>
<dbReference type="InterPro" id="IPR000990">
    <property type="entry name" value="Innexin"/>
</dbReference>
<evidence type="ECO:0000256" key="3">
    <source>
        <dbReference type="ARBA" id="ARBA00022448"/>
    </source>
</evidence>
<keyword evidence="9 12" id="KW-0406">Ion transport</keyword>
<dbReference type="AlphaFoldDB" id="A0A0N4U0E9"/>
<evidence type="ECO:0000256" key="6">
    <source>
        <dbReference type="ARBA" id="ARBA00022868"/>
    </source>
</evidence>
<comment type="subcellular location">
    <subcellularLocation>
        <location evidence="1">Cell junction</location>
        <location evidence="1">Gap junction</location>
    </subcellularLocation>
    <subcellularLocation>
        <location evidence="2 12">Cell membrane</location>
        <topology evidence="2 12">Multi-pass membrane protein</topology>
    </subcellularLocation>
</comment>
<feature type="transmembrane region" description="Helical" evidence="12">
    <location>
        <begin position="282"/>
        <end position="310"/>
    </location>
</feature>
<keyword evidence="7" id="KW-0965">Cell junction</keyword>
<evidence type="ECO:0000313" key="15">
    <source>
        <dbReference type="Proteomes" id="UP000274756"/>
    </source>
</evidence>
<evidence type="ECO:0000256" key="5">
    <source>
        <dbReference type="ARBA" id="ARBA00022692"/>
    </source>
</evidence>
<dbReference type="STRING" id="318479.A0A0N4U0E9"/>
<dbReference type="PANTHER" id="PTHR11893">
    <property type="entry name" value="INNEXIN"/>
    <property type="match status" value="1"/>
</dbReference>
<protein>
    <recommendedName>
        <fullName evidence="12">Innexin</fullName>
    </recommendedName>
</protein>
<keyword evidence="4" id="KW-1003">Cell membrane</keyword>
<dbReference type="GO" id="GO:0005243">
    <property type="term" value="F:gap junction channel activity"/>
    <property type="evidence" value="ECO:0007669"/>
    <property type="project" value="TreeGrafter"/>
</dbReference>
<dbReference type="PRINTS" id="PR01262">
    <property type="entry name" value="INNEXIN"/>
</dbReference>
<evidence type="ECO:0000256" key="10">
    <source>
        <dbReference type="ARBA" id="ARBA00023136"/>
    </source>
</evidence>
<accession>A0A0N4U0E9</accession>
<proteinExistence type="inferred from homology"/>
<evidence type="ECO:0000256" key="7">
    <source>
        <dbReference type="ARBA" id="ARBA00022949"/>
    </source>
</evidence>
<dbReference type="GO" id="GO:0034220">
    <property type="term" value="P:monoatomic ion transmembrane transport"/>
    <property type="evidence" value="ECO:0007669"/>
    <property type="project" value="UniProtKB-KW"/>
</dbReference>
<keyword evidence="3 12" id="KW-0813">Transport</keyword>
<reference evidence="16" key="1">
    <citation type="submission" date="2017-02" db="UniProtKB">
        <authorList>
            <consortium name="WormBaseParasite"/>
        </authorList>
    </citation>
    <scope>IDENTIFICATION</scope>
</reference>
<evidence type="ECO:0000256" key="2">
    <source>
        <dbReference type="ARBA" id="ARBA00004651"/>
    </source>
</evidence>
<keyword evidence="10 12" id="KW-0472">Membrane</keyword>
<dbReference type="GO" id="GO:0005921">
    <property type="term" value="C:gap junction"/>
    <property type="evidence" value="ECO:0007669"/>
    <property type="project" value="UniProtKB-SubCell"/>
</dbReference>
<feature type="transmembrane region" description="Helical" evidence="12">
    <location>
        <begin position="394"/>
        <end position="412"/>
    </location>
</feature>
<evidence type="ECO:0000313" key="16">
    <source>
        <dbReference type="WBParaSite" id="DME_0000002501-mRNA-1"/>
    </source>
</evidence>
<evidence type="ECO:0000313" key="14">
    <source>
        <dbReference type="Proteomes" id="UP000038040"/>
    </source>
</evidence>
<feature type="transmembrane region" description="Helical" evidence="12">
    <location>
        <begin position="352"/>
        <end position="374"/>
    </location>
</feature>
<evidence type="ECO:0000313" key="13">
    <source>
        <dbReference type="EMBL" id="VDN54412.1"/>
    </source>
</evidence>
<evidence type="ECO:0000256" key="12">
    <source>
        <dbReference type="RuleBase" id="RU010713"/>
    </source>
</evidence>
<comment type="function">
    <text evidence="12">Structural component of the gap junctions.</text>
</comment>
<evidence type="ECO:0000256" key="4">
    <source>
        <dbReference type="ARBA" id="ARBA00022475"/>
    </source>
</evidence>
<dbReference type="OrthoDB" id="5867527at2759"/>
<evidence type="ECO:0000256" key="9">
    <source>
        <dbReference type="ARBA" id="ARBA00023065"/>
    </source>
</evidence>
<keyword evidence="5 12" id="KW-0812">Transmembrane</keyword>
<evidence type="ECO:0000256" key="1">
    <source>
        <dbReference type="ARBA" id="ARBA00004610"/>
    </source>
</evidence>
<dbReference type="EMBL" id="UYYG01001150">
    <property type="protein sequence ID" value="VDN54412.1"/>
    <property type="molecule type" value="Genomic_DNA"/>
</dbReference>
<organism evidence="14 16">
    <name type="scientific">Dracunculus medinensis</name>
    <name type="common">Guinea worm</name>
    <dbReference type="NCBI Taxonomy" id="318479"/>
    <lineage>
        <taxon>Eukaryota</taxon>
        <taxon>Metazoa</taxon>
        <taxon>Ecdysozoa</taxon>
        <taxon>Nematoda</taxon>
        <taxon>Chromadorea</taxon>
        <taxon>Rhabditida</taxon>
        <taxon>Spirurina</taxon>
        <taxon>Dracunculoidea</taxon>
        <taxon>Dracunculidae</taxon>
        <taxon>Dracunculus</taxon>
    </lineage>
</organism>
<dbReference type="WBParaSite" id="DME_0000002501-mRNA-1">
    <property type="protein sequence ID" value="DME_0000002501-mRNA-1"/>
    <property type="gene ID" value="DME_0000002501"/>
</dbReference>
<keyword evidence="15" id="KW-1185">Reference proteome</keyword>
<keyword evidence="6" id="KW-0303">Gap junction</keyword>
<evidence type="ECO:0000256" key="11">
    <source>
        <dbReference type="ARBA" id="ARBA00023303"/>
    </source>
</evidence>
<gene>
    <name evidence="12" type="primary">inx</name>
    <name evidence="13" type="ORF">DME_LOCUS4385</name>
</gene>
<dbReference type="Proteomes" id="UP000038040">
    <property type="component" value="Unplaced"/>
</dbReference>
<dbReference type="Pfam" id="PF00876">
    <property type="entry name" value="Innexin"/>
    <property type="match status" value="1"/>
</dbReference>
<keyword evidence="8 12" id="KW-1133">Transmembrane helix</keyword>
<evidence type="ECO:0000256" key="8">
    <source>
        <dbReference type="ARBA" id="ARBA00022989"/>
    </source>
</evidence>